<evidence type="ECO:0000313" key="7">
    <source>
        <dbReference type="Proteomes" id="UP000182306"/>
    </source>
</evidence>
<dbReference type="PANTHER" id="PTHR24567:SF74">
    <property type="entry name" value="HTH-TYPE TRANSCRIPTIONAL REGULATOR ARCR"/>
    <property type="match status" value="1"/>
</dbReference>
<evidence type="ECO:0000313" key="6">
    <source>
        <dbReference type="EMBL" id="APG89806.1"/>
    </source>
</evidence>
<dbReference type="Pfam" id="PF13545">
    <property type="entry name" value="HTH_Crp_2"/>
    <property type="match status" value="1"/>
</dbReference>
<evidence type="ECO:0000256" key="1">
    <source>
        <dbReference type="ARBA" id="ARBA00023015"/>
    </source>
</evidence>
<organism evidence="6 7">
    <name type="scientific">Sinorhizobium americanum</name>
    <dbReference type="NCBI Taxonomy" id="194963"/>
    <lineage>
        <taxon>Bacteria</taxon>
        <taxon>Pseudomonadati</taxon>
        <taxon>Pseudomonadota</taxon>
        <taxon>Alphaproteobacteria</taxon>
        <taxon>Hyphomicrobiales</taxon>
        <taxon>Rhizobiaceae</taxon>
        <taxon>Sinorhizobium/Ensifer group</taxon>
        <taxon>Sinorhizobium</taxon>
    </lineage>
</organism>
<dbReference type="InterPro" id="IPR014710">
    <property type="entry name" value="RmlC-like_jellyroll"/>
</dbReference>
<dbReference type="InterPro" id="IPR012318">
    <property type="entry name" value="HTH_CRP"/>
</dbReference>
<keyword evidence="7" id="KW-1185">Reference proteome</keyword>
<feature type="domain" description="Cyclic nucleotide-binding" evidence="4">
    <location>
        <begin position="25"/>
        <end position="128"/>
    </location>
</feature>
<evidence type="ECO:0000256" key="3">
    <source>
        <dbReference type="ARBA" id="ARBA00023163"/>
    </source>
</evidence>
<dbReference type="Gene3D" id="2.60.120.10">
    <property type="entry name" value="Jelly Rolls"/>
    <property type="match status" value="1"/>
</dbReference>
<proteinExistence type="predicted"/>
<dbReference type="GO" id="GO:0003700">
    <property type="term" value="F:DNA-binding transcription factor activity"/>
    <property type="evidence" value="ECO:0007669"/>
    <property type="project" value="TreeGrafter"/>
</dbReference>
<keyword evidence="1" id="KW-0805">Transcription regulation</keyword>
<gene>
    <name evidence="6" type="ORF">SAMCFNEI73_Ch0475</name>
</gene>
<dbReference type="InterPro" id="IPR050397">
    <property type="entry name" value="Env_Response_Regulators"/>
</dbReference>
<accession>A0A1L3LIB4</accession>
<reference evidence="6 7" key="1">
    <citation type="submission" date="2015-10" db="EMBL/GenBank/DDBJ databases">
        <title>Genomic differences between typical nodule nitrogen-fixing rhizobial strains and those coming from bean seeds.</title>
        <authorList>
            <person name="Peralta H."/>
            <person name="Aguilar-Vera A."/>
            <person name="Diaz R."/>
            <person name="Mora Y."/>
            <person name="Martinez-Batallar G."/>
            <person name="Salazar E."/>
            <person name="Vargas-Lagunas C."/>
            <person name="Encarnacion S."/>
            <person name="Girard L."/>
            <person name="Mora J."/>
        </authorList>
    </citation>
    <scope>NUCLEOTIDE SEQUENCE [LARGE SCALE GENOMIC DNA]</scope>
    <source>
        <strain evidence="6 7">CFNEI 73</strain>
    </source>
</reference>
<dbReference type="Proteomes" id="UP000182306">
    <property type="component" value="Chromosome"/>
</dbReference>
<dbReference type="InterPro" id="IPR018490">
    <property type="entry name" value="cNMP-bd_dom_sf"/>
</dbReference>
<dbReference type="InterPro" id="IPR000595">
    <property type="entry name" value="cNMP-bd_dom"/>
</dbReference>
<dbReference type="InterPro" id="IPR036388">
    <property type="entry name" value="WH-like_DNA-bd_sf"/>
</dbReference>
<dbReference type="InterPro" id="IPR036390">
    <property type="entry name" value="WH_DNA-bd_sf"/>
</dbReference>
<evidence type="ECO:0000259" key="4">
    <source>
        <dbReference type="PROSITE" id="PS50042"/>
    </source>
</evidence>
<dbReference type="Pfam" id="PF00027">
    <property type="entry name" value="cNMP_binding"/>
    <property type="match status" value="1"/>
</dbReference>
<dbReference type="SUPFAM" id="SSF46785">
    <property type="entry name" value="Winged helix' DNA-binding domain"/>
    <property type="match status" value="1"/>
</dbReference>
<dbReference type="PROSITE" id="PS00889">
    <property type="entry name" value="CNMP_BINDING_2"/>
    <property type="match status" value="1"/>
</dbReference>
<dbReference type="PROSITE" id="PS51063">
    <property type="entry name" value="HTH_CRP_2"/>
    <property type="match status" value="1"/>
</dbReference>
<dbReference type="Gene3D" id="1.10.10.10">
    <property type="entry name" value="Winged helix-like DNA-binding domain superfamily/Winged helix DNA-binding domain"/>
    <property type="match status" value="1"/>
</dbReference>
<dbReference type="GO" id="GO:0003677">
    <property type="term" value="F:DNA binding"/>
    <property type="evidence" value="ECO:0007669"/>
    <property type="project" value="UniProtKB-KW"/>
</dbReference>
<dbReference type="PANTHER" id="PTHR24567">
    <property type="entry name" value="CRP FAMILY TRANSCRIPTIONAL REGULATORY PROTEIN"/>
    <property type="match status" value="1"/>
</dbReference>
<dbReference type="CDD" id="cd00038">
    <property type="entry name" value="CAP_ED"/>
    <property type="match status" value="1"/>
</dbReference>
<dbReference type="STRING" id="194963.SAMCFNEI73_Ch0475"/>
<sequence>MRWARRGSRMTEINRSPAFWRSFPIFEEFDKETLCELADIASYRKWPAGTVIFQRGDEGNYMIVVVSGRIKLSLFTPQGRELMLRQHEAGALFGEMAVLDDQPRSADATAVTAAEGYVIGKKAFLDLITQKPRIAEAVIRFLCAQLRDTTDRLETIALYDLHARVARFFLATLRQIHGNELPESANLRLTLSQTDIAAILGASRPKVNRAILSLEENGALKRTDGIVSCNVGRLLMIADPPED</sequence>
<dbReference type="AlphaFoldDB" id="A0A1L3LIB4"/>
<dbReference type="PROSITE" id="PS50042">
    <property type="entry name" value="CNMP_BINDING_3"/>
    <property type="match status" value="1"/>
</dbReference>
<dbReference type="SMART" id="SM00419">
    <property type="entry name" value="HTH_CRP"/>
    <property type="match status" value="1"/>
</dbReference>
<dbReference type="EMBL" id="CP013107">
    <property type="protein sequence ID" value="APG89806.1"/>
    <property type="molecule type" value="Genomic_DNA"/>
</dbReference>
<dbReference type="SUPFAM" id="SSF51206">
    <property type="entry name" value="cAMP-binding domain-like"/>
    <property type="match status" value="1"/>
</dbReference>
<name>A0A1L3LIB4_9HYPH</name>
<feature type="domain" description="HTH crp-type" evidence="5">
    <location>
        <begin position="159"/>
        <end position="241"/>
    </location>
</feature>
<dbReference type="KEGG" id="same:SAMCFNEI73_Ch0475"/>
<evidence type="ECO:0000256" key="2">
    <source>
        <dbReference type="ARBA" id="ARBA00023125"/>
    </source>
</evidence>
<dbReference type="InterPro" id="IPR018488">
    <property type="entry name" value="cNMP-bd_CS"/>
</dbReference>
<keyword evidence="2" id="KW-0238">DNA-binding</keyword>
<dbReference type="GO" id="GO:0005829">
    <property type="term" value="C:cytosol"/>
    <property type="evidence" value="ECO:0007669"/>
    <property type="project" value="TreeGrafter"/>
</dbReference>
<dbReference type="SMART" id="SM00100">
    <property type="entry name" value="cNMP"/>
    <property type="match status" value="1"/>
</dbReference>
<evidence type="ECO:0000259" key="5">
    <source>
        <dbReference type="PROSITE" id="PS51063"/>
    </source>
</evidence>
<keyword evidence="3" id="KW-0804">Transcription</keyword>
<protein>
    <submittedName>
        <fullName evidence="6">Crp family transcriptional regulator</fullName>
    </submittedName>
</protein>